<dbReference type="PANTHER" id="PTHR45955:SF1">
    <property type="entry name" value="PHOSPHOACETYLGLUCOSAMINE MUTASE"/>
    <property type="match status" value="1"/>
</dbReference>
<organism evidence="1 2">
    <name type="scientific">Sphagnum troendelagicum</name>
    <dbReference type="NCBI Taxonomy" id="128251"/>
    <lineage>
        <taxon>Eukaryota</taxon>
        <taxon>Viridiplantae</taxon>
        <taxon>Streptophyta</taxon>
        <taxon>Embryophyta</taxon>
        <taxon>Bryophyta</taxon>
        <taxon>Sphagnophytina</taxon>
        <taxon>Sphagnopsida</taxon>
        <taxon>Sphagnales</taxon>
        <taxon>Sphagnaceae</taxon>
        <taxon>Sphagnum</taxon>
    </lineage>
</organism>
<evidence type="ECO:0000313" key="1">
    <source>
        <dbReference type="EMBL" id="CAK9224513.1"/>
    </source>
</evidence>
<protein>
    <submittedName>
        <fullName evidence="1">Uncharacterized protein</fullName>
    </submittedName>
</protein>
<dbReference type="Gene3D" id="3.40.120.10">
    <property type="entry name" value="Alpha-D-Glucose-1,6-Bisphosphate, subunit A, domain 3"/>
    <property type="match status" value="1"/>
</dbReference>
<proteinExistence type="predicted"/>
<sequence length="82" mass="9165">MIIRMDLDMTVHKKGVEAVRGTVAHDMGVLTTPQLHWMVRSFNNGVPASESGYFHQLSDSFRCCSLSVLSITILTLILRFPS</sequence>
<reference evidence="1" key="1">
    <citation type="submission" date="2024-02" db="EMBL/GenBank/DDBJ databases">
        <authorList>
            <consortium name="ELIXIR-Norway"/>
            <consortium name="Elixir Norway"/>
        </authorList>
    </citation>
    <scope>NUCLEOTIDE SEQUENCE</scope>
</reference>
<keyword evidence="2" id="KW-1185">Reference proteome</keyword>
<dbReference type="Proteomes" id="UP001497512">
    <property type="component" value="Chromosome 4"/>
</dbReference>
<name>A0ABP0UN35_9BRYO</name>
<dbReference type="EMBL" id="OZ019896">
    <property type="protein sequence ID" value="CAK9224513.1"/>
    <property type="molecule type" value="Genomic_DNA"/>
</dbReference>
<evidence type="ECO:0000313" key="2">
    <source>
        <dbReference type="Proteomes" id="UP001497512"/>
    </source>
</evidence>
<accession>A0ABP0UN35</accession>
<gene>
    <name evidence="1" type="ORF">CSSPTR1EN2_LOCUS17369</name>
</gene>
<dbReference type="PANTHER" id="PTHR45955">
    <property type="entry name" value="PHOSPHOACETYLGLUCOSAMINE MUTASE"/>
    <property type="match status" value="1"/>
</dbReference>